<keyword evidence="1" id="KW-0472">Membrane</keyword>
<dbReference type="PATRIC" id="fig|1544798.3.peg.1981"/>
<reference evidence="3 4" key="1">
    <citation type="submission" date="2014-09" db="EMBL/GenBank/DDBJ databases">
        <title>Draft Genome Sequence of Draconibacterium sp. JN14CK-3.</title>
        <authorList>
            <person name="Dong C."/>
            <person name="Lai Q."/>
            <person name="Shao Z."/>
        </authorList>
    </citation>
    <scope>NUCLEOTIDE SEQUENCE [LARGE SCALE GENOMIC DNA]</scope>
    <source>
        <strain evidence="3 4">JN14CK-3</strain>
    </source>
</reference>
<evidence type="ECO:0000313" key="4">
    <source>
        <dbReference type="Proteomes" id="UP000032544"/>
    </source>
</evidence>
<dbReference type="AlphaFoldDB" id="A0A0D8JFX6"/>
<gene>
    <name evidence="3" type="ORF">LH29_09870</name>
</gene>
<keyword evidence="1" id="KW-0812">Transmembrane</keyword>
<sequence length="760" mass="86096">MCEISNKALGRNQNNMKRTFILKLIPLVLCVFGSIIVFGQDVIQIAKNDGTLNFDGVPDEAFWLKARQFELIMHIPNFEAAPSEDTKTYISYDDNFLWVGAFLNYKNPENIVSTSKKRDEKSKNPDSFGILLDTYDDNENALAFCTMPAGQRIDFAVSNDAQMMPSIYGASSLNYSWNTFWDVKTARTATGWAVEMRIPFSSLRFQEVNGRVQMGLLINRGVSHNNEVDTYPATDPKYGRLASNKPSLAQTIELSGVESKKTVYVAPYITTGVERTNDLNEDETAFDSSKDNKLTGGVDIKYSLTSNLTMDLTFNTDFAQVEADDEQVNLTRYALFFPEKRMFFQERSSIFDYKLSGPSKLFYSRRIGLDEDGCLTPILGGARLTGRVGKWDMGFMDMQTQKNNGNPSENFGVLRFRRQVINTNSYVGAIITSRVGADINDSYSYGVDGIFRIFGDDYIEAGVAQTTDPEGTDFSGGIENTFYRASWQRRSEEGFAYDLSYAYTGENFDPQVGFLSKYATKGPRLKFQYGWLPGAGSKLFKYSIDGTFYESYRVTDGGLDTGMYGPGFSLNTKKGWFVNLDLNYRIEGVDEEFELDDNVVVPADKYKTYTSRMTFMSPVSKPLSTTVMMSGGQFYDGNNVTATVEPIYNLSASLQLSAYYNFSHVVFANRNQEMNAHVGRLKFLYMYNTKLSFSSFLQYNSVNNVTVANFRLRYNPKEGNDLYVVYNEIRPTSDYVDNGLDEPQFLNRIFQVKYVYTFQL</sequence>
<dbReference type="Gene3D" id="2.60.40.1190">
    <property type="match status" value="1"/>
</dbReference>
<dbReference type="InterPro" id="IPR045670">
    <property type="entry name" value="DUF5916"/>
</dbReference>
<dbReference type="STRING" id="1544798.LH29_09870"/>
<evidence type="ECO:0000313" key="3">
    <source>
        <dbReference type="EMBL" id="KJF45624.1"/>
    </source>
</evidence>
<dbReference type="EMBL" id="JRHC01000001">
    <property type="protein sequence ID" value="KJF45624.1"/>
    <property type="molecule type" value="Genomic_DNA"/>
</dbReference>
<feature type="domain" description="DUF5916" evidence="2">
    <location>
        <begin position="266"/>
        <end position="369"/>
    </location>
</feature>
<feature type="transmembrane region" description="Helical" evidence="1">
    <location>
        <begin position="20"/>
        <end position="39"/>
    </location>
</feature>
<keyword evidence="1" id="KW-1133">Transmembrane helix</keyword>
<accession>A0A0D8JFX6</accession>
<dbReference type="CDD" id="cd09618">
    <property type="entry name" value="CBM9_like_2"/>
    <property type="match status" value="1"/>
</dbReference>
<keyword evidence="4" id="KW-1185">Reference proteome</keyword>
<name>A0A0D8JFX6_9BACT</name>
<evidence type="ECO:0000259" key="2">
    <source>
        <dbReference type="Pfam" id="PF19313"/>
    </source>
</evidence>
<protein>
    <recommendedName>
        <fullName evidence="2">DUF5916 domain-containing protein</fullName>
    </recommendedName>
</protein>
<proteinExistence type="predicted"/>
<dbReference type="Proteomes" id="UP000032544">
    <property type="component" value="Unassembled WGS sequence"/>
</dbReference>
<dbReference type="Pfam" id="PF19313">
    <property type="entry name" value="DUF5916"/>
    <property type="match status" value="1"/>
</dbReference>
<comment type="caution">
    <text evidence="3">The sequence shown here is derived from an EMBL/GenBank/DDBJ whole genome shotgun (WGS) entry which is preliminary data.</text>
</comment>
<dbReference type="SUPFAM" id="SSF49344">
    <property type="entry name" value="CBD9-like"/>
    <property type="match status" value="1"/>
</dbReference>
<evidence type="ECO:0000256" key="1">
    <source>
        <dbReference type="SAM" id="Phobius"/>
    </source>
</evidence>
<organism evidence="3 4">
    <name type="scientific">Draconibacterium sediminis</name>
    <dbReference type="NCBI Taxonomy" id="1544798"/>
    <lineage>
        <taxon>Bacteria</taxon>
        <taxon>Pseudomonadati</taxon>
        <taxon>Bacteroidota</taxon>
        <taxon>Bacteroidia</taxon>
        <taxon>Marinilabiliales</taxon>
        <taxon>Prolixibacteraceae</taxon>
        <taxon>Draconibacterium</taxon>
    </lineage>
</organism>